<accession>A0A9X3I2P6</accession>
<evidence type="ECO:0008006" key="4">
    <source>
        <dbReference type="Google" id="ProtNLM"/>
    </source>
</evidence>
<name>A0A9X3I2P6_9FLAO</name>
<evidence type="ECO:0000313" key="2">
    <source>
        <dbReference type="EMBL" id="MCX2839167.1"/>
    </source>
</evidence>
<proteinExistence type="predicted"/>
<dbReference type="EMBL" id="JAPJDA010000022">
    <property type="protein sequence ID" value="MCX2839167.1"/>
    <property type="molecule type" value="Genomic_DNA"/>
</dbReference>
<organism evidence="2 3">
    <name type="scientific">Salinimicrobium profundisediminis</name>
    <dbReference type="NCBI Taxonomy" id="2994553"/>
    <lineage>
        <taxon>Bacteria</taxon>
        <taxon>Pseudomonadati</taxon>
        <taxon>Bacteroidota</taxon>
        <taxon>Flavobacteriia</taxon>
        <taxon>Flavobacteriales</taxon>
        <taxon>Flavobacteriaceae</taxon>
        <taxon>Salinimicrobium</taxon>
    </lineage>
</organism>
<comment type="caution">
    <text evidence="2">The sequence shown here is derived from an EMBL/GenBank/DDBJ whole genome shotgun (WGS) entry which is preliminary data.</text>
</comment>
<dbReference type="RefSeq" id="WP_266070499.1">
    <property type="nucleotide sequence ID" value="NZ_JAPJDA010000022.1"/>
</dbReference>
<dbReference type="AlphaFoldDB" id="A0A9X3I2P6"/>
<keyword evidence="1" id="KW-0732">Signal</keyword>
<feature type="chain" id="PRO_5040852219" description="Lipoprotein" evidence="1">
    <location>
        <begin position="24"/>
        <end position="104"/>
    </location>
</feature>
<reference evidence="2" key="1">
    <citation type="submission" date="2022-11" db="EMBL/GenBank/DDBJ databases">
        <title>Salinimicrobium profundisediminis sp. nov., isolated from deep-sea sediment of the Mariana Trench.</title>
        <authorList>
            <person name="Fu H."/>
        </authorList>
    </citation>
    <scope>NUCLEOTIDE SEQUENCE</scope>
    <source>
        <strain evidence="2">MT39</strain>
    </source>
</reference>
<keyword evidence="3" id="KW-1185">Reference proteome</keyword>
<sequence length="104" mass="11688">MKIKSIFLLMIFFAVFTGFQSCSDDDSGSDDDTAGCANFEAEYEDVTTALTAFSENQTTANCEAYKNALLDFYADFNDCPYWGDYYQEAYEQIQAMDCSGLETN</sequence>
<evidence type="ECO:0000256" key="1">
    <source>
        <dbReference type="SAM" id="SignalP"/>
    </source>
</evidence>
<gene>
    <name evidence="2" type="ORF">OQ279_13510</name>
</gene>
<dbReference type="PROSITE" id="PS51257">
    <property type="entry name" value="PROKAR_LIPOPROTEIN"/>
    <property type="match status" value="1"/>
</dbReference>
<dbReference type="Proteomes" id="UP001148482">
    <property type="component" value="Unassembled WGS sequence"/>
</dbReference>
<feature type="signal peptide" evidence="1">
    <location>
        <begin position="1"/>
        <end position="23"/>
    </location>
</feature>
<evidence type="ECO:0000313" key="3">
    <source>
        <dbReference type="Proteomes" id="UP001148482"/>
    </source>
</evidence>
<protein>
    <recommendedName>
        <fullName evidence="4">Lipoprotein</fullName>
    </recommendedName>
</protein>